<dbReference type="InterPro" id="IPR024934">
    <property type="entry name" value="Rubredoxin-like_dom"/>
</dbReference>
<comment type="subunit">
    <text evidence="7">Homodimer. Possesses two rubredoxin-like centers and two non-sulfur oxo-bridged di-iron centers per dimer.</text>
</comment>
<evidence type="ECO:0000256" key="6">
    <source>
        <dbReference type="ARBA" id="ARBA00055868"/>
    </source>
</evidence>
<feature type="domain" description="Rubredoxin-like" evidence="9">
    <location>
        <begin position="153"/>
        <end position="187"/>
    </location>
</feature>
<gene>
    <name evidence="11" type="ORF">EXM22_10730</name>
</gene>
<organism evidence="11 12">
    <name type="scientific">Oceanispirochaeta crateris</name>
    <dbReference type="NCBI Taxonomy" id="2518645"/>
    <lineage>
        <taxon>Bacteria</taxon>
        <taxon>Pseudomonadati</taxon>
        <taxon>Spirochaetota</taxon>
        <taxon>Spirochaetia</taxon>
        <taxon>Spirochaetales</taxon>
        <taxon>Spirochaetaceae</taxon>
        <taxon>Oceanispirochaeta</taxon>
    </lineage>
</organism>
<dbReference type="InterPro" id="IPR009078">
    <property type="entry name" value="Ferritin-like_SF"/>
</dbReference>
<dbReference type="PROSITE" id="PS50905">
    <property type="entry name" value="FERRITIN_LIKE"/>
    <property type="match status" value="1"/>
</dbReference>
<comment type="cofactor">
    <cofactor evidence="1">
        <name>Fe(3+)</name>
        <dbReference type="ChEBI" id="CHEBI:29034"/>
    </cofactor>
</comment>
<dbReference type="AlphaFoldDB" id="A0A5C1QRR5"/>
<dbReference type="Pfam" id="PF02915">
    <property type="entry name" value="Rubrerythrin"/>
    <property type="match status" value="1"/>
</dbReference>
<evidence type="ECO:0000256" key="3">
    <source>
        <dbReference type="ARBA" id="ARBA00022723"/>
    </source>
</evidence>
<dbReference type="OrthoDB" id="9799749at2"/>
<dbReference type="GO" id="GO:0016491">
    <property type="term" value="F:oxidoreductase activity"/>
    <property type="evidence" value="ECO:0007669"/>
    <property type="project" value="InterPro"/>
</dbReference>
<evidence type="ECO:0000256" key="7">
    <source>
        <dbReference type="ARBA" id="ARBA00063441"/>
    </source>
</evidence>
<dbReference type="KEGG" id="ock:EXM22_10730"/>
<dbReference type="PROSITE" id="PS50903">
    <property type="entry name" value="RUBREDOXIN_LIKE"/>
    <property type="match status" value="1"/>
</dbReference>
<dbReference type="GO" id="GO:0005506">
    <property type="term" value="F:iron ion binding"/>
    <property type="evidence" value="ECO:0007669"/>
    <property type="project" value="InterPro"/>
</dbReference>
<dbReference type="SUPFAM" id="SSF47240">
    <property type="entry name" value="Ferritin-like"/>
    <property type="match status" value="1"/>
</dbReference>
<protein>
    <recommendedName>
        <fullName evidence="8">Rubrerythrin</fullName>
    </recommendedName>
</protein>
<keyword evidence="4" id="KW-0249">Electron transport</keyword>
<dbReference type="PANTHER" id="PTHR43865">
    <property type="entry name" value="RUBRERYTHRIN-RELATED"/>
    <property type="match status" value="1"/>
</dbReference>
<evidence type="ECO:0000256" key="2">
    <source>
        <dbReference type="ARBA" id="ARBA00022448"/>
    </source>
</evidence>
<evidence type="ECO:0000256" key="5">
    <source>
        <dbReference type="ARBA" id="ARBA00023004"/>
    </source>
</evidence>
<evidence type="ECO:0000259" key="9">
    <source>
        <dbReference type="PROSITE" id="PS50903"/>
    </source>
</evidence>
<reference evidence="11 12" key="1">
    <citation type="submission" date="2019-02" db="EMBL/GenBank/DDBJ databases">
        <title>Complete Genome Sequence and Methylome Analysis of free living Spirochaetas.</title>
        <authorList>
            <person name="Fomenkov A."/>
            <person name="Dubinina G."/>
            <person name="Leshcheva N."/>
            <person name="Mikheeva N."/>
            <person name="Grabovich M."/>
            <person name="Vincze T."/>
            <person name="Roberts R.J."/>
        </authorList>
    </citation>
    <scope>NUCLEOTIDE SEQUENCE [LARGE SCALE GENOMIC DNA]</scope>
    <source>
        <strain evidence="11 12">K2</strain>
    </source>
</reference>
<evidence type="ECO:0000313" key="12">
    <source>
        <dbReference type="Proteomes" id="UP000324209"/>
    </source>
</evidence>
<feature type="domain" description="Ferritin-like diiron" evidence="10">
    <location>
        <begin position="3"/>
        <end position="146"/>
    </location>
</feature>
<dbReference type="InterPro" id="IPR012347">
    <property type="entry name" value="Ferritin-like"/>
</dbReference>
<proteinExistence type="predicted"/>
<dbReference type="InterPro" id="IPR048574">
    <property type="entry name" value="RUBY_RBDX"/>
</dbReference>
<dbReference type="CDD" id="cd00729">
    <property type="entry name" value="rubredoxin_SM"/>
    <property type="match status" value="1"/>
</dbReference>
<dbReference type="EMBL" id="CP036150">
    <property type="protein sequence ID" value="QEN09909.1"/>
    <property type="molecule type" value="Genomic_DNA"/>
</dbReference>
<dbReference type="NCBIfam" id="NF045767">
    <property type="entry name" value="RuberyRbr"/>
    <property type="match status" value="1"/>
</dbReference>
<dbReference type="InterPro" id="IPR009040">
    <property type="entry name" value="Ferritin-like_diiron"/>
</dbReference>
<dbReference type="Gene3D" id="1.20.1260.10">
    <property type="match status" value="1"/>
</dbReference>
<dbReference type="Pfam" id="PF21349">
    <property type="entry name" value="RUBY_RBDX"/>
    <property type="match status" value="1"/>
</dbReference>
<comment type="function">
    <text evidence="6">May provide oxidative stress protection via catalytic reduction of intracellular hydrogen peroxide.</text>
</comment>
<keyword evidence="3" id="KW-0479">Metal-binding</keyword>
<evidence type="ECO:0000256" key="1">
    <source>
        <dbReference type="ARBA" id="ARBA00001965"/>
    </source>
</evidence>
<dbReference type="InterPro" id="IPR052364">
    <property type="entry name" value="Rubrerythrin"/>
</dbReference>
<evidence type="ECO:0000259" key="10">
    <source>
        <dbReference type="PROSITE" id="PS50905"/>
    </source>
</evidence>
<name>A0A5C1QRR5_9SPIO</name>
<dbReference type="CDD" id="cd01041">
    <property type="entry name" value="Rubrerythrin"/>
    <property type="match status" value="1"/>
</dbReference>
<dbReference type="Gene3D" id="2.20.28.10">
    <property type="match status" value="1"/>
</dbReference>
<keyword evidence="2" id="KW-0813">Transport</keyword>
<dbReference type="RefSeq" id="WP_149487977.1">
    <property type="nucleotide sequence ID" value="NZ_CP036150.1"/>
</dbReference>
<accession>A0A5C1QRR5</accession>
<keyword evidence="5" id="KW-0408">Iron</keyword>
<evidence type="ECO:0000256" key="4">
    <source>
        <dbReference type="ARBA" id="ARBA00022982"/>
    </source>
</evidence>
<evidence type="ECO:0000313" key="11">
    <source>
        <dbReference type="EMBL" id="QEN09909.1"/>
    </source>
</evidence>
<dbReference type="PANTHER" id="PTHR43865:SF1">
    <property type="entry name" value="RUBRERYTHRIN-RELATED"/>
    <property type="match status" value="1"/>
</dbReference>
<keyword evidence="12" id="KW-1185">Reference proteome</keyword>
<dbReference type="Proteomes" id="UP000324209">
    <property type="component" value="Chromosome"/>
</dbReference>
<dbReference type="InterPro" id="IPR003251">
    <property type="entry name" value="Rr_diiron-bd_dom"/>
</dbReference>
<sequence>MASLKGTKTEKNILTAFCGESQARNRYTYFVKQAKKEGFEQVAWVFEETANQEKEHAKRLFKLLEGGEVEITGSFPAGVIGTTSENLAEGAAGEHYEWTTMYPEFSATAKEEGFSEIAVIFDSIAIAEKQHEKRYLDLKKNIDNGTVFEKDAPVVWRCMNCGYIYEGKKAPNKCPACAHPQAHFEVLGENW</sequence>
<dbReference type="FunFam" id="2.20.28.10:FF:000018">
    <property type="entry name" value="Rubrerythrin"/>
    <property type="match status" value="1"/>
</dbReference>
<dbReference type="SUPFAM" id="SSF57802">
    <property type="entry name" value="Rubredoxin-like"/>
    <property type="match status" value="1"/>
</dbReference>
<evidence type="ECO:0000256" key="8">
    <source>
        <dbReference type="ARBA" id="ARBA00069213"/>
    </source>
</evidence>